<dbReference type="AlphaFoldDB" id="A0A0F9KS37"/>
<keyword evidence="1" id="KW-1133">Transmembrane helix</keyword>
<protein>
    <submittedName>
        <fullName evidence="2">Uncharacterized protein</fullName>
    </submittedName>
</protein>
<name>A0A0F9KS37_9ZZZZ</name>
<keyword evidence="1" id="KW-0812">Transmembrane</keyword>
<feature type="transmembrane region" description="Helical" evidence="1">
    <location>
        <begin position="12"/>
        <end position="30"/>
    </location>
</feature>
<gene>
    <name evidence="2" type="ORF">LCGC14_1368320</name>
</gene>
<accession>A0A0F9KS37</accession>
<comment type="caution">
    <text evidence="2">The sequence shown here is derived from an EMBL/GenBank/DDBJ whole genome shotgun (WGS) entry which is preliminary data.</text>
</comment>
<reference evidence="2" key="1">
    <citation type="journal article" date="2015" name="Nature">
        <title>Complex archaea that bridge the gap between prokaryotes and eukaryotes.</title>
        <authorList>
            <person name="Spang A."/>
            <person name="Saw J.H."/>
            <person name="Jorgensen S.L."/>
            <person name="Zaremba-Niedzwiedzka K."/>
            <person name="Martijn J."/>
            <person name="Lind A.E."/>
            <person name="van Eijk R."/>
            <person name="Schleper C."/>
            <person name="Guy L."/>
            <person name="Ettema T.J."/>
        </authorList>
    </citation>
    <scope>NUCLEOTIDE SEQUENCE</scope>
</reference>
<sequence>MEKDFILDTMWGMFVVVSIVSGAITAIFYFALRSDLIPILIGVAISYGILMPLRWKRIA</sequence>
<evidence type="ECO:0000313" key="2">
    <source>
        <dbReference type="EMBL" id="KKM77616.1"/>
    </source>
</evidence>
<proteinExistence type="predicted"/>
<feature type="transmembrane region" description="Helical" evidence="1">
    <location>
        <begin position="36"/>
        <end position="53"/>
    </location>
</feature>
<evidence type="ECO:0000256" key="1">
    <source>
        <dbReference type="SAM" id="Phobius"/>
    </source>
</evidence>
<keyword evidence="1" id="KW-0472">Membrane</keyword>
<organism evidence="2">
    <name type="scientific">marine sediment metagenome</name>
    <dbReference type="NCBI Taxonomy" id="412755"/>
    <lineage>
        <taxon>unclassified sequences</taxon>
        <taxon>metagenomes</taxon>
        <taxon>ecological metagenomes</taxon>
    </lineage>
</organism>
<dbReference type="EMBL" id="LAZR01008617">
    <property type="protein sequence ID" value="KKM77616.1"/>
    <property type="molecule type" value="Genomic_DNA"/>
</dbReference>